<name>A0ACC2CK78_DIPCM</name>
<keyword evidence="2" id="KW-1185">Reference proteome</keyword>
<organism evidence="1 2">
    <name type="scientific">Diphasiastrum complanatum</name>
    <name type="common">Issler's clubmoss</name>
    <name type="synonym">Lycopodium complanatum</name>
    <dbReference type="NCBI Taxonomy" id="34168"/>
    <lineage>
        <taxon>Eukaryota</taxon>
        <taxon>Viridiplantae</taxon>
        <taxon>Streptophyta</taxon>
        <taxon>Embryophyta</taxon>
        <taxon>Tracheophyta</taxon>
        <taxon>Lycopodiopsida</taxon>
        <taxon>Lycopodiales</taxon>
        <taxon>Lycopodiaceae</taxon>
        <taxon>Lycopodioideae</taxon>
        <taxon>Diphasiastrum</taxon>
    </lineage>
</organism>
<sequence length="698" mass="79225">MLQGAIDSVLGVVKESIKTISQETFNNTIKFVNGISAMVLTVLPGNKTVLEAIQGWELHPTFRAPRLPRWMDEGVSSFNAFIHDYAVDSDSEYDSEDESGEEYESAPSSPSSQPSRTSSISRHERRPRSSSLKRFFQVVTRPFIHLFGRGPWSFKEPDRKQGSRSFSARRSDSSGSLTRVYRQLSTMKDFVMHRTTDSRRRGIIEDLQFLVELSIEKVFDAMHKVLHHIISPLETLKLLVKRFLFKEPAQVLETTTTILGNSDPSPTWRQPRSDQPLNTDARTCEDMITDLGYPYEAIRVTTEDGYILLLERIPRRDSRKVLYLQHGLLDSSLGWVSNGAVGSQAFAAYDQGYDVFLGNFRGLASKEHVDKSISSERYWNYTVNEHGTQDIPAMISKLHEMKISELTSLVVVPDKDSSEDEPYKVCAIAHSLGGAAMLMYVVTRRVTGRPHHLSRLVLFSPAGFHKDGPGLFYLLQYLFPAMGPILRRLVPGIYIPTRFLRMLLNKVSRDFQNYPALGGLAQRIFSYCVGGDSSNWIGAFGMSHYNMYDMPGVAYRVAEHLAQMMRCEKFIMFDYGSQSANMEAYGTPFPFDIGKNYGVIDIPVDVVAGTKDRLIPRSMVLRHYETLKRAGVQASYEEFEYAHLDFTFREELIAYVMARLLLVFSKKDTCDTSKLLSVLNKEMNGHQGSLRDRSKKIK</sequence>
<evidence type="ECO:0000313" key="1">
    <source>
        <dbReference type="EMBL" id="KAJ7542403.1"/>
    </source>
</evidence>
<proteinExistence type="predicted"/>
<comment type="caution">
    <text evidence="1">The sequence shown here is derived from an EMBL/GenBank/DDBJ whole genome shotgun (WGS) entry which is preliminary data.</text>
</comment>
<evidence type="ECO:0000313" key="2">
    <source>
        <dbReference type="Proteomes" id="UP001162992"/>
    </source>
</evidence>
<gene>
    <name evidence="1" type="ORF">O6H91_10G104600</name>
</gene>
<reference evidence="2" key="1">
    <citation type="journal article" date="2024" name="Proc. Natl. Acad. Sci. U.S.A.">
        <title>Extraordinary preservation of gene collinearity over three hundred million years revealed in homosporous lycophytes.</title>
        <authorList>
            <person name="Li C."/>
            <person name="Wickell D."/>
            <person name="Kuo L.Y."/>
            <person name="Chen X."/>
            <person name="Nie B."/>
            <person name="Liao X."/>
            <person name="Peng D."/>
            <person name="Ji J."/>
            <person name="Jenkins J."/>
            <person name="Williams M."/>
            <person name="Shu S."/>
            <person name="Plott C."/>
            <person name="Barry K."/>
            <person name="Rajasekar S."/>
            <person name="Grimwood J."/>
            <person name="Han X."/>
            <person name="Sun S."/>
            <person name="Hou Z."/>
            <person name="He W."/>
            <person name="Dai G."/>
            <person name="Sun C."/>
            <person name="Schmutz J."/>
            <person name="Leebens-Mack J.H."/>
            <person name="Li F.W."/>
            <person name="Wang L."/>
        </authorList>
    </citation>
    <scope>NUCLEOTIDE SEQUENCE [LARGE SCALE GENOMIC DNA]</scope>
    <source>
        <strain evidence="2">cv. PW_Plant_1</strain>
    </source>
</reference>
<dbReference type="Proteomes" id="UP001162992">
    <property type="component" value="Chromosome 10"/>
</dbReference>
<protein>
    <submittedName>
        <fullName evidence="1">Uncharacterized protein</fullName>
    </submittedName>
</protein>
<accession>A0ACC2CK78</accession>
<dbReference type="EMBL" id="CM055101">
    <property type="protein sequence ID" value="KAJ7542403.1"/>
    <property type="molecule type" value="Genomic_DNA"/>
</dbReference>